<evidence type="ECO:0000313" key="7">
    <source>
        <dbReference type="Proteomes" id="UP000076874"/>
    </source>
</evidence>
<dbReference type="Proteomes" id="UP000076874">
    <property type="component" value="Unassembled WGS sequence"/>
</dbReference>
<dbReference type="EMBL" id="AZHD01000022">
    <property type="protein sequence ID" value="OAA54850.1"/>
    <property type="molecule type" value="Genomic_DNA"/>
</dbReference>
<comment type="caution">
    <text evidence="6">The sequence shown here is derived from an EMBL/GenBank/DDBJ whole genome shotgun (WGS) entry which is preliminary data.</text>
</comment>
<dbReference type="InterPro" id="IPR012349">
    <property type="entry name" value="Split_barrel_FMN-bd"/>
</dbReference>
<evidence type="ECO:0000259" key="5">
    <source>
        <dbReference type="SMART" id="SM00903"/>
    </source>
</evidence>
<dbReference type="Pfam" id="PF01613">
    <property type="entry name" value="Flavin_Reduct"/>
    <property type="match status" value="1"/>
</dbReference>
<dbReference type="OrthoDB" id="2145000at2759"/>
<dbReference type="PANTHER" id="PTHR43567">
    <property type="entry name" value="FLAVOREDOXIN-RELATED-RELATED"/>
    <property type="match status" value="1"/>
</dbReference>
<proteinExistence type="inferred from homology"/>
<keyword evidence="2" id="KW-0285">Flavoprotein</keyword>
<gene>
    <name evidence="6" type="ORF">SPI_08721</name>
</gene>
<accession>A0A162MDY8</accession>
<feature type="region of interest" description="Disordered" evidence="4">
    <location>
        <begin position="256"/>
        <end position="280"/>
    </location>
</feature>
<dbReference type="InterPro" id="IPR052174">
    <property type="entry name" value="Flavoredoxin"/>
</dbReference>
<feature type="region of interest" description="Disordered" evidence="4">
    <location>
        <begin position="1"/>
        <end position="50"/>
    </location>
</feature>
<dbReference type="Gene3D" id="2.30.110.10">
    <property type="entry name" value="Electron Transport, Fmn-binding Protein, Chain A"/>
    <property type="match status" value="1"/>
</dbReference>
<protein>
    <submittedName>
        <fullName evidence="6">FMN-binding split barrel</fullName>
    </submittedName>
</protein>
<dbReference type="PANTHER" id="PTHR43567:SF1">
    <property type="entry name" value="FLAVOREDOXIN"/>
    <property type="match status" value="1"/>
</dbReference>
<evidence type="ECO:0000256" key="1">
    <source>
        <dbReference type="ARBA" id="ARBA00001917"/>
    </source>
</evidence>
<dbReference type="SUPFAM" id="SSF50475">
    <property type="entry name" value="FMN-binding split barrel"/>
    <property type="match status" value="1"/>
</dbReference>
<organism evidence="6 7">
    <name type="scientific">Niveomyces insectorum RCEF 264</name>
    <dbReference type="NCBI Taxonomy" id="1081102"/>
    <lineage>
        <taxon>Eukaryota</taxon>
        <taxon>Fungi</taxon>
        <taxon>Dikarya</taxon>
        <taxon>Ascomycota</taxon>
        <taxon>Pezizomycotina</taxon>
        <taxon>Sordariomycetes</taxon>
        <taxon>Hypocreomycetidae</taxon>
        <taxon>Hypocreales</taxon>
        <taxon>Cordycipitaceae</taxon>
        <taxon>Niveomyces</taxon>
    </lineage>
</organism>
<dbReference type="GO" id="GO:0010181">
    <property type="term" value="F:FMN binding"/>
    <property type="evidence" value="ECO:0007669"/>
    <property type="project" value="InterPro"/>
</dbReference>
<name>A0A162MDY8_9HYPO</name>
<comment type="cofactor">
    <cofactor evidence="1">
        <name>FMN</name>
        <dbReference type="ChEBI" id="CHEBI:58210"/>
    </cofactor>
</comment>
<feature type="domain" description="Flavin reductase like" evidence="5">
    <location>
        <begin position="62"/>
        <end position="236"/>
    </location>
</feature>
<evidence type="ECO:0000256" key="3">
    <source>
        <dbReference type="ARBA" id="ARBA00038054"/>
    </source>
</evidence>
<reference evidence="6 7" key="1">
    <citation type="journal article" date="2016" name="Genome Biol. Evol.">
        <title>Divergent and convergent evolution of fungal pathogenicity.</title>
        <authorList>
            <person name="Shang Y."/>
            <person name="Xiao G."/>
            <person name="Zheng P."/>
            <person name="Cen K."/>
            <person name="Zhan S."/>
            <person name="Wang C."/>
        </authorList>
    </citation>
    <scope>NUCLEOTIDE SEQUENCE [LARGE SCALE GENOMIC DNA]</scope>
    <source>
        <strain evidence="6 7">RCEF 264</strain>
    </source>
</reference>
<comment type="similarity">
    <text evidence="3">Belongs to the flavoredoxin family.</text>
</comment>
<dbReference type="SMART" id="SM00903">
    <property type="entry name" value="Flavin_Reduct"/>
    <property type="match status" value="1"/>
</dbReference>
<sequence>MPRKRKATSQKVKGEDGDAEMVAPAAAQASATATPPRKARGASKASSPRHPFTALALGQTQRLIEPGPILLVSTGDVADGSHNLMTLGFHMMVQHSGPTLIGICLGPWDASFAALRAQGQCVLAVPDAALAETVVAIGNCSKDDDDDDTHGGGGGAAATAANKWTRFGLPPLPAAVVTPPLVGGPHILGNIECVVHDRRLVGRYALWVLKAVRSWWVPDRVQRTGRMLHHRGNGVFAVSGETVVDLHEGMTKWAELAEDEEDEEEVEEEVEEEEEEEDEA</sequence>
<evidence type="ECO:0000256" key="4">
    <source>
        <dbReference type="SAM" id="MobiDB-lite"/>
    </source>
</evidence>
<evidence type="ECO:0000313" key="6">
    <source>
        <dbReference type="EMBL" id="OAA54850.1"/>
    </source>
</evidence>
<keyword evidence="7" id="KW-1185">Reference proteome</keyword>
<dbReference type="AlphaFoldDB" id="A0A162MDY8"/>
<evidence type="ECO:0000256" key="2">
    <source>
        <dbReference type="ARBA" id="ARBA00022630"/>
    </source>
</evidence>
<feature type="compositionally biased region" description="Low complexity" evidence="4">
    <location>
        <begin position="23"/>
        <end position="36"/>
    </location>
</feature>
<dbReference type="InterPro" id="IPR002563">
    <property type="entry name" value="Flavin_Rdtase-like_dom"/>
</dbReference>